<dbReference type="AlphaFoldDB" id="A0A9R1WUV1"/>
<keyword evidence="4" id="KW-1185">Reference proteome</keyword>
<organism evidence="3 4">
    <name type="scientific">Lactuca sativa</name>
    <name type="common">Garden lettuce</name>
    <dbReference type="NCBI Taxonomy" id="4236"/>
    <lineage>
        <taxon>Eukaryota</taxon>
        <taxon>Viridiplantae</taxon>
        <taxon>Streptophyta</taxon>
        <taxon>Embryophyta</taxon>
        <taxon>Tracheophyta</taxon>
        <taxon>Spermatophyta</taxon>
        <taxon>Magnoliopsida</taxon>
        <taxon>eudicotyledons</taxon>
        <taxon>Gunneridae</taxon>
        <taxon>Pentapetalae</taxon>
        <taxon>asterids</taxon>
        <taxon>campanulids</taxon>
        <taxon>Asterales</taxon>
        <taxon>Asteraceae</taxon>
        <taxon>Cichorioideae</taxon>
        <taxon>Cichorieae</taxon>
        <taxon>Lactucinae</taxon>
        <taxon>Lactuca</taxon>
    </lineage>
</organism>
<reference evidence="3 4" key="1">
    <citation type="journal article" date="2017" name="Nat. Commun.">
        <title>Genome assembly with in vitro proximity ligation data and whole-genome triplication in lettuce.</title>
        <authorList>
            <person name="Reyes-Chin-Wo S."/>
            <person name="Wang Z."/>
            <person name="Yang X."/>
            <person name="Kozik A."/>
            <person name="Arikit S."/>
            <person name="Song C."/>
            <person name="Xia L."/>
            <person name="Froenicke L."/>
            <person name="Lavelle D.O."/>
            <person name="Truco M.J."/>
            <person name="Xia R."/>
            <person name="Zhu S."/>
            <person name="Xu C."/>
            <person name="Xu H."/>
            <person name="Xu X."/>
            <person name="Cox K."/>
            <person name="Korf I."/>
            <person name="Meyers B.C."/>
            <person name="Michelmore R.W."/>
        </authorList>
    </citation>
    <scope>NUCLEOTIDE SEQUENCE [LARGE SCALE GENOMIC DNA]</scope>
    <source>
        <strain evidence="4">cv. Salinas</strain>
        <tissue evidence="3">Seedlings</tissue>
    </source>
</reference>
<keyword evidence="1" id="KW-1133">Transmembrane helix</keyword>
<dbReference type="EMBL" id="NBSK02000009">
    <property type="protein sequence ID" value="KAJ0186407.1"/>
    <property type="molecule type" value="Genomic_DNA"/>
</dbReference>
<dbReference type="InterPro" id="IPR004330">
    <property type="entry name" value="FAR1_DNA_bnd_dom"/>
</dbReference>
<feature type="transmembrane region" description="Helical" evidence="1">
    <location>
        <begin position="321"/>
        <end position="341"/>
    </location>
</feature>
<keyword evidence="1" id="KW-0472">Membrane</keyword>
<dbReference type="Pfam" id="PF03101">
    <property type="entry name" value="FAR1"/>
    <property type="match status" value="1"/>
</dbReference>
<comment type="caution">
    <text evidence="3">The sequence shown here is derived from an EMBL/GenBank/DDBJ whole genome shotgun (WGS) entry which is preliminary data.</text>
</comment>
<gene>
    <name evidence="3" type="ORF">LSAT_V11C900490370</name>
</gene>
<evidence type="ECO:0000256" key="1">
    <source>
        <dbReference type="SAM" id="Phobius"/>
    </source>
</evidence>
<dbReference type="Proteomes" id="UP000235145">
    <property type="component" value="Unassembled WGS sequence"/>
</dbReference>
<dbReference type="PANTHER" id="PTHR47718">
    <property type="entry name" value="OS01G0519700 PROTEIN"/>
    <property type="match status" value="1"/>
</dbReference>
<evidence type="ECO:0000313" key="4">
    <source>
        <dbReference type="Proteomes" id="UP000235145"/>
    </source>
</evidence>
<feature type="domain" description="FAR1" evidence="2">
    <location>
        <begin position="96"/>
        <end position="189"/>
    </location>
</feature>
<name>A0A9R1WUV1_LACSA</name>
<sequence length="356" mass="41722">MNLIYEVETALVDDEFLSSEDEFCSTNDDNPSFENVDMMDHHNEGEFTFPKNIYETIQLPDVTDIESCKERKCDCIDQQLPIIDHKYPSDDSIEDMYRKYACAIGFDVRKSKNKKKCGIVYMKIFYVTWKVSQIHPLVDTTLDQKISKIKRKTYTSSTGCNARIRFKVIPGTTKWWLYEFEEKHNHPLISRDNMLFLLHDWQLDDTKKSFILTMSNQNIGATIAHRLYTSIHGGYNFVGGLIDDFKNYMRDLNCVIGGSDAQMLVDKLNNRKENYRVENKQLNVLFWADETSKINYKEFVDVVSFDATFRTNKLEMTIGTIWFLFLLLELIMTIPPVMMFLGRRRVYGKVCHPRLA</sequence>
<proteinExistence type="predicted"/>
<keyword evidence="1" id="KW-0812">Transmembrane</keyword>
<accession>A0A9R1WUV1</accession>
<dbReference type="PANTHER" id="PTHR47718:SF12">
    <property type="entry name" value="PROTEIN FAR1-RELATED SEQUENCE"/>
    <property type="match status" value="1"/>
</dbReference>
<evidence type="ECO:0000313" key="3">
    <source>
        <dbReference type="EMBL" id="KAJ0186407.1"/>
    </source>
</evidence>
<evidence type="ECO:0000259" key="2">
    <source>
        <dbReference type="Pfam" id="PF03101"/>
    </source>
</evidence>
<protein>
    <recommendedName>
        <fullName evidence="2">FAR1 domain-containing protein</fullName>
    </recommendedName>
</protein>